<evidence type="ECO:0000256" key="1">
    <source>
        <dbReference type="SAM" id="MobiDB-lite"/>
    </source>
</evidence>
<protein>
    <submittedName>
        <fullName evidence="2">Uncharacterized protein</fullName>
    </submittedName>
</protein>
<proteinExistence type="predicted"/>
<evidence type="ECO:0000313" key="3">
    <source>
        <dbReference type="Proteomes" id="UP000265520"/>
    </source>
</evidence>
<name>A0A392UDY2_9FABA</name>
<comment type="caution">
    <text evidence="2">The sequence shown here is derived from an EMBL/GenBank/DDBJ whole genome shotgun (WGS) entry which is preliminary data.</text>
</comment>
<accession>A0A392UDY2</accession>
<sequence>MAKQGPSSSLSRGNLEHSNPTPPRDNSPRHSPPHGSDDEDSRCPLSSEIMRAPIPVGFEKPPLLGTYDGQSDPDEH</sequence>
<feature type="compositionally biased region" description="Polar residues" evidence="1">
    <location>
        <begin position="1"/>
        <end position="19"/>
    </location>
</feature>
<dbReference type="AlphaFoldDB" id="A0A392UDY2"/>
<keyword evidence="3" id="KW-1185">Reference proteome</keyword>
<dbReference type="EMBL" id="LXQA010792750">
    <property type="protein sequence ID" value="MCI71248.1"/>
    <property type="molecule type" value="Genomic_DNA"/>
</dbReference>
<feature type="region of interest" description="Disordered" evidence="1">
    <location>
        <begin position="1"/>
        <end position="76"/>
    </location>
</feature>
<dbReference type="Proteomes" id="UP000265520">
    <property type="component" value="Unassembled WGS sequence"/>
</dbReference>
<evidence type="ECO:0000313" key="2">
    <source>
        <dbReference type="EMBL" id="MCI71248.1"/>
    </source>
</evidence>
<reference evidence="2 3" key="1">
    <citation type="journal article" date="2018" name="Front. Plant Sci.">
        <title>Red Clover (Trifolium pratense) and Zigzag Clover (T. medium) - A Picture of Genomic Similarities and Differences.</title>
        <authorList>
            <person name="Dluhosova J."/>
            <person name="Istvanek J."/>
            <person name="Nedelnik J."/>
            <person name="Repkova J."/>
        </authorList>
    </citation>
    <scope>NUCLEOTIDE SEQUENCE [LARGE SCALE GENOMIC DNA]</scope>
    <source>
        <strain evidence="3">cv. 10/8</strain>
        <tissue evidence="2">Leaf</tissue>
    </source>
</reference>
<feature type="non-terminal residue" evidence="2">
    <location>
        <position position="76"/>
    </location>
</feature>
<organism evidence="2 3">
    <name type="scientific">Trifolium medium</name>
    <dbReference type="NCBI Taxonomy" id="97028"/>
    <lineage>
        <taxon>Eukaryota</taxon>
        <taxon>Viridiplantae</taxon>
        <taxon>Streptophyta</taxon>
        <taxon>Embryophyta</taxon>
        <taxon>Tracheophyta</taxon>
        <taxon>Spermatophyta</taxon>
        <taxon>Magnoliopsida</taxon>
        <taxon>eudicotyledons</taxon>
        <taxon>Gunneridae</taxon>
        <taxon>Pentapetalae</taxon>
        <taxon>rosids</taxon>
        <taxon>fabids</taxon>
        <taxon>Fabales</taxon>
        <taxon>Fabaceae</taxon>
        <taxon>Papilionoideae</taxon>
        <taxon>50 kb inversion clade</taxon>
        <taxon>NPAAA clade</taxon>
        <taxon>Hologalegina</taxon>
        <taxon>IRL clade</taxon>
        <taxon>Trifolieae</taxon>
        <taxon>Trifolium</taxon>
    </lineage>
</organism>